<name>A0A918Z4S0_9GAMM</name>
<dbReference type="Gene3D" id="3.30.1310.20">
    <property type="entry name" value="PRTase-like"/>
    <property type="match status" value="1"/>
</dbReference>
<dbReference type="Proteomes" id="UP000636453">
    <property type="component" value="Unassembled WGS sequence"/>
</dbReference>
<evidence type="ECO:0000313" key="2">
    <source>
        <dbReference type="EMBL" id="GHE36894.1"/>
    </source>
</evidence>
<keyword evidence="2" id="KW-0328">Glycosyltransferase</keyword>
<organism evidence="2 3">
    <name type="scientific">Vulcaniibacterium thermophilum</name>
    <dbReference type="NCBI Taxonomy" id="1169913"/>
    <lineage>
        <taxon>Bacteria</taxon>
        <taxon>Pseudomonadati</taxon>
        <taxon>Pseudomonadota</taxon>
        <taxon>Gammaproteobacteria</taxon>
        <taxon>Lysobacterales</taxon>
        <taxon>Lysobacteraceae</taxon>
        <taxon>Vulcaniibacterium</taxon>
    </lineage>
</organism>
<dbReference type="CDD" id="cd06223">
    <property type="entry name" value="PRTases_typeI"/>
    <property type="match status" value="1"/>
</dbReference>
<accession>A0A918Z4S0</accession>
<dbReference type="InterPro" id="IPR000836">
    <property type="entry name" value="PRTase_dom"/>
</dbReference>
<sequence>MTELPFRDREDAAQRLAARLDRYRGRHPVVLAIPRGAVPMGRIVADALDGELDVVLVRKLGAPGHSELAIGAVDEAGTVELNAVAKALGVDDAYVRREAERQLALIRERRQRYRGGGPGLALGGRIVIVLDDGLATGATMIAALRSVRAQQPQWLVCAVPVAAESSLEDVQLVADEVVCLATPAPFHAVSLYYGRFPDVGEESVAIVLAGRWPGARQAG</sequence>
<evidence type="ECO:0000313" key="3">
    <source>
        <dbReference type="Proteomes" id="UP000636453"/>
    </source>
</evidence>
<reference evidence="2" key="1">
    <citation type="journal article" date="2014" name="Int. J. Syst. Evol. Microbiol.">
        <title>Complete genome sequence of Corynebacterium casei LMG S-19264T (=DSM 44701T), isolated from a smear-ripened cheese.</title>
        <authorList>
            <consortium name="US DOE Joint Genome Institute (JGI-PGF)"/>
            <person name="Walter F."/>
            <person name="Albersmeier A."/>
            <person name="Kalinowski J."/>
            <person name="Ruckert C."/>
        </authorList>
    </citation>
    <scope>NUCLEOTIDE SEQUENCE</scope>
    <source>
        <strain evidence="2">KCTC 32020</strain>
    </source>
</reference>
<dbReference type="AlphaFoldDB" id="A0A918Z4S0"/>
<dbReference type="GO" id="GO:0016757">
    <property type="term" value="F:glycosyltransferase activity"/>
    <property type="evidence" value="ECO:0007669"/>
    <property type="project" value="UniProtKB-KW"/>
</dbReference>
<reference evidence="2" key="2">
    <citation type="submission" date="2020-09" db="EMBL/GenBank/DDBJ databases">
        <authorList>
            <person name="Sun Q."/>
            <person name="Kim S."/>
        </authorList>
    </citation>
    <scope>NUCLEOTIDE SEQUENCE</scope>
    <source>
        <strain evidence="2">KCTC 32020</strain>
    </source>
</reference>
<protein>
    <submittedName>
        <fullName evidence="2">Phosphoribosyltransferase</fullName>
    </submittedName>
</protein>
<proteinExistence type="predicted"/>
<dbReference type="RefSeq" id="WP_222431787.1">
    <property type="nucleotide sequence ID" value="NZ_BNCF01000010.1"/>
</dbReference>
<dbReference type="Pfam" id="PF00156">
    <property type="entry name" value="Pribosyltran"/>
    <property type="match status" value="1"/>
</dbReference>
<dbReference type="Gene3D" id="3.40.50.2020">
    <property type="match status" value="1"/>
</dbReference>
<gene>
    <name evidence="2" type="ORF">GCM10007167_18790</name>
</gene>
<comment type="caution">
    <text evidence="2">The sequence shown here is derived from an EMBL/GenBank/DDBJ whole genome shotgun (WGS) entry which is preliminary data.</text>
</comment>
<evidence type="ECO:0000259" key="1">
    <source>
        <dbReference type="Pfam" id="PF00156"/>
    </source>
</evidence>
<dbReference type="SUPFAM" id="SSF53271">
    <property type="entry name" value="PRTase-like"/>
    <property type="match status" value="1"/>
</dbReference>
<keyword evidence="3" id="KW-1185">Reference proteome</keyword>
<keyword evidence="2" id="KW-0808">Transferase</keyword>
<dbReference type="InterPro" id="IPR029057">
    <property type="entry name" value="PRTase-like"/>
</dbReference>
<dbReference type="EMBL" id="BNCF01000010">
    <property type="protein sequence ID" value="GHE36894.1"/>
    <property type="molecule type" value="Genomic_DNA"/>
</dbReference>
<feature type="domain" description="Phosphoribosyltransferase" evidence="1">
    <location>
        <begin position="10"/>
        <end position="180"/>
    </location>
</feature>